<organism evidence="5 6">
    <name type="scientific">Criibacterium bergeronii</name>
    <dbReference type="NCBI Taxonomy" id="1871336"/>
    <lineage>
        <taxon>Bacteria</taxon>
        <taxon>Bacillati</taxon>
        <taxon>Bacillota</taxon>
        <taxon>Clostridia</taxon>
        <taxon>Peptostreptococcales</taxon>
        <taxon>Filifactoraceae</taxon>
        <taxon>Criibacterium</taxon>
    </lineage>
</organism>
<comment type="caution">
    <text evidence="5">The sequence shown here is derived from an EMBL/GenBank/DDBJ whole genome shotgun (WGS) entry which is preliminary data.</text>
</comment>
<dbReference type="Gene3D" id="1.20.120.530">
    <property type="entry name" value="GntR ligand-binding domain-like"/>
    <property type="match status" value="1"/>
</dbReference>
<dbReference type="Proteomes" id="UP000093352">
    <property type="component" value="Unassembled WGS sequence"/>
</dbReference>
<feature type="domain" description="GntR C-terminal" evidence="4">
    <location>
        <begin position="2"/>
        <end position="53"/>
    </location>
</feature>
<dbReference type="AlphaFoldDB" id="A0A371INV5"/>
<dbReference type="InterPro" id="IPR011711">
    <property type="entry name" value="GntR_C"/>
</dbReference>
<gene>
    <name evidence="5" type="ORF">BBG48_000140</name>
</gene>
<keyword evidence="2" id="KW-0238">DNA-binding</keyword>
<accession>A0A371INV5</accession>
<dbReference type="EMBL" id="MBEW02000001">
    <property type="protein sequence ID" value="RDY22165.1"/>
    <property type="molecule type" value="Genomic_DNA"/>
</dbReference>
<keyword evidence="6" id="KW-1185">Reference proteome</keyword>
<keyword evidence="1" id="KW-0805">Transcription regulation</keyword>
<protein>
    <submittedName>
        <fullName evidence="5">FCD domain-containing protein</fullName>
    </submittedName>
</protein>
<evidence type="ECO:0000256" key="2">
    <source>
        <dbReference type="ARBA" id="ARBA00023125"/>
    </source>
</evidence>
<dbReference type="InterPro" id="IPR008920">
    <property type="entry name" value="TF_FadR/GntR_C"/>
</dbReference>
<evidence type="ECO:0000313" key="5">
    <source>
        <dbReference type="EMBL" id="RDY22165.1"/>
    </source>
</evidence>
<evidence type="ECO:0000313" key="6">
    <source>
        <dbReference type="Proteomes" id="UP000093352"/>
    </source>
</evidence>
<dbReference type="Pfam" id="PF07729">
    <property type="entry name" value="FCD"/>
    <property type="match status" value="1"/>
</dbReference>
<proteinExistence type="predicted"/>
<dbReference type="GO" id="GO:0003677">
    <property type="term" value="F:DNA binding"/>
    <property type="evidence" value="ECO:0007669"/>
    <property type="project" value="UniProtKB-KW"/>
</dbReference>
<evidence type="ECO:0000256" key="3">
    <source>
        <dbReference type="ARBA" id="ARBA00023163"/>
    </source>
</evidence>
<keyword evidence="3" id="KW-0804">Transcription</keyword>
<reference evidence="5 6" key="1">
    <citation type="journal article" date="2016" name="Genome Announc.">
        <title>Draft Genome Sequence of Criibacterium bergeronii gen. nov., sp. nov., Strain CCRI-22567T, Isolated from a Vaginal Sample from a Woman with Bacterial Vaginosis.</title>
        <authorList>
            <person name="Maheux A.F."/>
            <person name="Berube E."/>
            <person name="Boudreau D.K."/>
            <person name="Raymond F."/>
            <person name="Corbeil J."/>
            <person name="Roy P.H."/>
            <person name="Boissinot M."/>
            <person name="Omar R.F."/>
        </authorList>
    </citation>
    <scope>NUCLEOTIDE SEQUENCE [LARGE SCALE GENOMIC DNA]</scope>
    <source>
        <strain evidence="5 6">CCRI-22567</strain>
    </source>
</reference>
<evidence type="ECO:0000259" key="4">
    <source>
        <dbReference type="Pfam" id="PF07729"/>
    </source>
</evidence>
<dbReference type="SUPFAM" id="SSF48008">
    <property type="entry name" value="GntR ligand-binding domain-like"/>
    <property type="match status" value="1"/>
</dbReference>
<evidence type="ECO:0000256" key="1">
    <source>
        <dbReference type="ARBA" id="ARBA00023015"/>
    </source>
</evidence>
<name>A0A371INV5_9FIRM</name>
<sequence>MSEQINSQVERYRYEANIITDSVAESTQWHLDIIDAVLDKDLKKAQKLLKDHIWWSFEKLTFILYGIKMTRAD</sequence>